<protein>
    <recommendedName>
        <fullName evidence="4">Ankyrin repeat domain-containing protein</fullName>
    </recommendedName>
</protein>
<dbReference type="Proteomes" id="UP000637906">
    <property type="component" value="Unassembled WGS sequence"/>
</dbReference>
<proteinExistence type="predicted"/>
<evidence type="ECO:0008006" key="4">
    <source>
        <dbReference type="Google" id="ProtNLM"/>
    </source>
</evidence>
<dbReference type="SUPFAM" id="SSF48403">
    <property type="entry name" value="Ankyrin repeat"/>
    <property type="match status" value="1"/>
</dbReference>
<gene>
    <name evidence="2" type="ORF">sL5_09390</name>
</gene>
<accession>A0A8J3HQD6</accession>
<feature type="compositionally biased region" description="Basic and acidic residues" evidence="1">
    <location>
        <begin position="242"/>
        <end position="251"/>
    </location>
</feature>
<dbReference type="AlphaFoldDB" id="A0A8J3HQD6"/>
<reference evidence="2 3" key="1">
    <citation type="journal article" date="2021" name="Microb. Ecol.">
        <title>Candidatus Mesenet longicola: Novel Endosymbionts of Brontispa longissima that Induce Cytoplasmic Incompatibility.</title>
        <authorList>
            <person name="Takano S."/>
            <person name="Gotoh Y."/>
            <person name="Hayashi T."/>
        </authorList>
    </citation>
    <scope>NUCLEOTIDE SEQUENCE [LARGE SCALE GENOMIC DNA]</scope>
    <source>
        <strain evidence="2">L5</strain>
    </source>
</reference>
<dbReference type="EMBL" id="BNGU01000049">
    <property type="protein sequence ID" value="GHM59946.1"/>
    <property type="molecule type" value="Genomic_DNA"/>
</dbReference>
<feature type="compositionally biased region" description="Polar residues" evidence="1">
    <location>
        <begin position="228"/>
        <end position="237"/>
    </location>
</feature>
<keyword evidence="3" id="KW-1185">Reference proteome</keyword>
<organism evidence="2 3">
    <name type="scientific">Candidatus Mesenet longicola</name>
    <dbReference type="NCBI Taxonomy" id="1892558"/>
    <lineage>
        <taxon>Bacteria</taxon>
        <taxon>Pseudomonadati</taxon>
        <taxon>Pseudomonadota</taxon>
        <taxon>Alphaproteobacteria</taxon>
        <taxon>Rickettsiales</taxon>
        <taxon>Anaplasmataceae</taxon>
        <taxon>Candidatus Mesenet</taxon>
    </lineage>
</organism>
<name>A0A8J3HQD6_9RICK</name>
<evidence type="ECO:0000256" key="1">
    <source>
        <dbReference type="SAM" id="MobiDB-lite"/>
    </source>
</evidence>
<evidence type="ECO:0000313" key="3">
    <source>
        <dbReference type="Proteomes" id="UP000637906"/>
    </source>
</evidence>
<dbReference type="InterPro" id="IPR036770">
    <property type="entry name" value="Ankyrin_rpt-contain_sf"/>
</dbReference>
<comment type="caution">
    <text evidence="2">The sequence shown here is derived from an EMBL/GenBank/DDBJ whole genome shotgun (WGS) entry which is preliminary data.</text>
</comment>
<dbReference type="Gene3D" id="1.25.40.20">
    <property type="entry name" value="Ankyrin repeat-containing domain"/>
    <property type="match status" value="1"/>
</dbReference>
<feature type="region of interest" description="Disordered" evidence="1">
    <location>
        <begin position="228"/>
        <end position="251"/>
    </location>
</feature>
<evidence type="ECO:0000313" key="2">
    <source>
        <dbReference type="EMBL" id="GHM59946.1"/>
    </source>
</evidence>
<sequence length="251" mass="28573">MMSFVESRDAESMETLLSHPLLENKIDVNVTTHTGNNNLIHSMLEVAVFNNDIKMLKILNKYGADANAPYSEDEQTVLHILAEYYCIEKAIYKKDSEELKNRMIKLILLNANPTLRDNNGKTPLDYLQNPSSSKKVEQLYLEKKGRGYAAFIDIDTPHSDLIKTLQNVAEFRDNINEICGTDATAFILHYFEQNPKKSIENCVKDLSKNLDQLMDEYIYDIRNEISNPKDNPNTSLDTAKVGGKDKSCTIM</sequence>